<sequence>MANGILEFGVAAVIRSAALTDQVRPLIGLIAAVLAAVLAGSASWHLTDRLVAWRQRADQDEL</sequence>
<accession>A0ABP3G1A5</accession>
<protein>
    <submittedName>
        <fullName evidence="2">Uncharacterized protein</fullName>
    </submittedName>
</protein>
<proteinExistence type="predicted"/>
<evidence type="ECO:0000313" key="3">
    <source>
        <dbReference type="Proteomes" id="UP001501822"/>
    </source>
</evidence>
<keyword evidence="1" id="KW-1133">Transmembrane helix</keyword>
<evidence type="ECO:0000313" key="2">
    <source>
        <dbReference type="EMBL" id="GAA0331346.1"/>
    </source>
</evidence>
<reference evidence="3" key="1">
    <citation type="journal article" date="2019" name="Int. J. Syst. Evol. Microbiol.">
        <title>The Global Catalogue of Microorganisms (GCM) 10K type strain sequencing project: providing services to taxonomists for standard genome sequencing and annotation.</title>
        <authorList>
            <consortium name="The Broad Institute Genomics Platform"/>
            <consortium name="The Broad Institute Genome Sequencing Center for Infectious Disease"/>
            <person name="Wu L."/>
            <person name="Ma J."/>
        </authorList>
    </citation>
    <scope>NUCLEOTIDE SEQUENCE [LARGE SCALE GENOMIC DNA]</scope>
    <source>
        <strain evidence="3">JCM 3146</strain>
    </source>
</reference>
<dbReference type="RefSeq" id="WP_252805460.1">
    <property type="nucleotide sequence ID" value="NZ_BAAABM010000016.1"/>
</dbReference>
<keyword evidence="1" id="KW-0472">Membrane</keyword>
<keyword evidence="3" id="KW-1185">Reference proteome</keyword>
<feature type="transmembrane region" description="Helical" evidence="1">
    <location>
        <begin position="26"/>
        <end position="46"/>
    </location>
</feature>
<keyword evidence="1" id="KW-0812">Transmembrane</keyword>
<dbReference type="EMBL" id="BAAABM010000016">
    <property type="protein sequence ID" value="GAA0331346.1"/>
    <property type="molecule type" value="Genomic_DNA"/>
</dbReference>
<comment type="caution">
    <text evidence="2">The sequence shown here is derived from an EMBL/GenBank/DDBJ whole genome shotgun (WGS) entry which is preliminary data.</text>
</comment>
<dbReference type="Proteomes" id="UP001501822">
    <property type="component" value="Unassembled WGS sequence"/>
</dbReference>
<evidence type="ECO:0000256" key="1">
    <source>
        <dbReference type="SAM" id="Phobius"/>
    </source>
</evidence>
<organism evidence="2 3">
    <name type="scientific">Actinoallomurus spadix</name>
    <dbReference type="NCBI Taxonomy" id="79912"/>
    <lineage>
        <taxon>Bacteria</taxon>
        <taxon>Bacillati</taxon>
        <taxon>Actinomycetota</taxon>
        <taxon>Actinomycetes</taxon>
        <taxon>Streptosporangiales</taxon>
        <taxon>Thermomonosporaceae</taxon>
        <taxon>Actinoallomurus</taxon>
    </lineage>
</organism>
<name>A0ABP3G1A5_9ACTN</name>
<gene>
    <name evidence="2" type="ORF">GCM10010151_21480</name>
</gene>